<organism evidence="1 2">
    <name type="scientific">Planococcus shixiaomingii</name>
    <dbReference type="NCBI Taxonomy" id="3058393"/>
    <lineage>
        <taxon>Bacteria</taxon>
        <taxon>Bacillati</taxon>
        <taxon>Bacillota</taxon>
        <taxon>Bacilli</taxon>
        <taxon>Bacillales</taxon>
        <taxon>Caryophanaceae</taxon>
        <taxon>Planococcus</taxon>
    </lineage>
</organism>
<proteinExistence type="predicted"/>
<accession>A0ABT8N1E5</accession>
<comment type="caution">
    <text evidence="1">The sequence shown here is derived from an EMBL/GenBank/DDBJ whole genome shotgun (WGS) entry which is preliminary data.</text>
</comment>
<gene>
    <name evidence="1" type="ORF">QWY14_07780</name>
</gene>
<dbReference type="RefSeq" id="WP_301723291.1">
    <property type="nucleotide sequence ID" value="NZ_JAUJWV010000001.1"/>
</dbReference>
<evidence type="ECO:0000313" key="2">
    <source>
        <dbReference type="Proteomes" id="UP001172055"/>
    </source>
</evidence>
<dbReference type="Proteomes" id="UP001172055">
    <property type="component" value="Unassembled WGS sequence"/>
</dbReference>
<dbReference type="EMBL" id="JAUJWV010000001">
    <property type="protein sequence ID" value="MDN7241689.1"/>
    <property type="molecule type" value="Genomic_DNA"/>
</dbReference>
<dbReference type="InterPro" id="IPR054333">
    <property type="entry name" value="REase-ARP-assoc"/>
</dbReference>
<sequence>MNYEEMIKSHLADYKVKKLAITAPQTWRGGKKKYHYILPADQWDLNFLSQFRAESSKWIKDKEIKLHHSFHHLNSSQAVCFNFFYPLIIEGQLSLVLKILHVEDEPIEEWAFEKIMPGGEKTNFDFYLKLKSGKEILFEIKYTERGFGKVPASETYEKQFLNVYRTMLAGKIRMEVAGYETLAKNYQLLRNIAHVEPGDKRSLVFICPENNKKLHKEYQNVLDNLVMPALHQNIHMVTWESLLKRLKIQMEAEPNNLTKLADHYREFEEKYFPFQIDLKEENEWASE</sequence>
<name>A0ABT8N1E5_9BACL</name>
<evidence type="ECO:0000313" key="1">
    <source>
        <dbReference type="EMBL" id="MDN7241689.1"/>
    </source>
</evidence>
<keyword evidence="2" id="KW-1185">Reference proteome</keyword>
<reference evidence="1 2" key="1">
    <citation type="submission" date="2023-06" db="EMBL/GenBank/DDBJ databases">
        <title>Novel species in genus Planococcus.</title>
        <authorList>
            <person name="Ning S."/>
        </authorList>
    </citation>
    <scope>NUCLEOTIDE SEQUENCE [LARGE SCALE GENOMIC DNA]</scope>
    <source>
        <strain evidence="1 2">N028</strain>
    </source>
</reference>
<dbReference type="Pfam" id="PF22558">
    <property type="entry name" value="REase-ARP"/>
    <property type="match status" value="1"/>
</dbReference>
<protein>
    <submittedName>
        <fullName evidence="1">Uncharacterized protein</fullName>
    </submittedName>
</protein>